<reference evidence="1" key="1">
    <citation type="journal article" date="2021" name="PeerJ">
        <title>Extensive microbial diversity within the chicken gut microbiome revealed by metagenomics and culture.</title>
        <authorList>
            <person name="Gilroy R."/>
            <person name="Ravi A."/>
            <person name="Getino M."/>
            <person name="Pursley I."/>
            <person name="Horton D.L."/>
            <person name="Alikhan N.F."/>
            <person name="Baker D."/>
            <person name="Gharbi K."/>
            <person name="Hall N."/>
            <person name="Watson M."/>
            <person name="Adriaenssens E.M."/>
            <person name="Foster-Nyarko E."/>
            <person name="Jarju S."/>
            <person name="Secka A."/>
            <person name="Antonio M."/>
            <person name="Oren A."/>
            <person name="Chaudhuri R.R."/>
            <person name="La Ragione R."/>
            <person name="Hildebrand F."/>
            <person name="Pallen M.J."/>
        </authorList>
    </citation>
    <scope>NUCLEOTIDE SEQUENCE</scope>
    <source>
        <strain evidence="1">CHK171-505</strain>
    </source>
</reference>
<gene>
    <name evidence="1" type="ORF">H9948_11035</name>
</gene>
<sequence length="195" mass="22076">MDDDPLVKDKYRFTNFAKRGLTWSDSYVGNPKIAKTKGSKRPNNEGGHYIRYSSVEDWVYLLRPGGTYKVSGVKNFKAAVKGFFRAGGAKYDYAALGYSGYMERIEASKYGIDKQNPDVLDRLDQALFSEVVDESVSKKLKVAQNATHWYTGEVIPDWVKELEFELIEEKEVTYKAYLLGNEGIAIGWIIESDVA</sequence>
<protein>
    <submittedName>
        <fullName evidence="1">Uncharacterized protein</fullName>
    </submittedName>
</protein>
<dbReference type="EMBL" id="DWYW01000256">
    <property type="protein sequence ID" value="HJA91310.1"/>
    <property type="molecule type" value="Genomic_DNA"/>
</dbReference>
<evidence type="ECO:0000313" key="1">
    <source>
        <dbReference type="EMBL" id="HJA91310.1"/>
    </source>
</evidence>
<name>A0A9D2I1R1_9LACT</name>
<organism evidence="1 2">
    <name type="scientific">Candidatus Jeotgalibaca merdavium</name>
    <dbReference type="NCBI Taxonomy" id="2838627"/>
    <lineage>
        <taxon>Bacteria</taxon>
        <taxon>Bacillati</taxon>
        <taxon>Bacillota</taxon>
        <taxon>Bacilli</taxon>
        <taxon>Lactobacillales</taxon>
        <taxon>Carnobacteriaceae</taxon>
        <taxon>Jeotgalibaca</taxon>
    </lineage>
</organism>
<dbReference type="AlphaFoldDB" id="A0A9D2I1R1"/>
<comment type="caution">
    <text evidence="1">The sequence shown here is derived from an EMBL/GenBank/DDBJ whole genome shotgun (WGS) entry which is preliminary data.</text>
</comment>
<evidence type="ECO:0000313" key="2">
    <source>
        <dbReference type="Proteomes" id="UP000886856"/>
    </source>
</evidence>
<dbReference type="Proteomes" id="UP000886856">
    <property type="component" value="Unassembled WGS sequence"/>
</dbReference>
<reference evidence="1" key="2">
    <citation type="submission" date="2021-04" db="EMBL/GenBank/DDBJ databases">
        <authorList>
            <person name="Gilroy R."/>
        </authorList>
    </citation>
    <scope>NUCLEOTIDE SEQUENCE</scope>
    <source>
        <strain evidence="1">CHK171-505</strain>
    </source>
</reference>
<proteinExistence type="predicted"/>
<accession>A0A9D2I1R1</accession>